<dbReference type="InterPro" id="IPR036868">
    <property type="entry name" value="TusA-like_sf"/>
</dbReference>
<dbReference type="EMBL" id="JAAIYP010000039">
    <property type="protein sequence ID" value="NFV81340.1"/>
    <property type="molecule type" value="Genomic_DNA"/>
</dbReference>
<dbReference type="SUPFAM" id="SSF64307">
    <property type="entry name" value="SirA-like"/>
    <property type="match status" value="1"/>
</dbReference>
<feature type="domain" description="DUF2249" evidence="2">
    <location>
        <begin position="136"/>
        <end position="187"/>
    </location>
</feature>
<protein>
    <submittedName>
        <fullName evidence="3">DUF2249 domain-containing protein</fullName>
    </submittedName>
</protein>
<dbReference type="Proteomes" id="UP000480684">
    <property type="component" value="Unassembled WGS sequence"/>
</dbReference>
<evidence type="ECO:0000313" key="4">
    <source>
        <dbReference type="Proteomes" id="UP000480684"/>
    </source>
</evidence>
<accession>A0A7C9QV32</accession>
<reference evidence="3 4" key="1">
    <citation type="submission" date="2020-02" db="EMBL/GenBank/DDBJ databases">
        <authorList>
            <person name="Dziuba M."/>
            <person name="Kuznetsov B."/>
            <person name="Mardanov A."/>
            <person name="Ravin N."/>
            <person name="Grouzdev D."/>
        </authorList>
    </citation>
    <scope>NUCLEOTIDE SEQUENCE [LARGE SCALE GENOMIC DNA]</scope>
    <source>
        <strain evidence="3 4">SpK</strain>
    </source>
</reference>
<dbReference type="AlphaFoldDB" id="A0A7C9QV32"/>
<organism evidence="3 4">
    <name type="scientific">Magnetospirillum aberrantis SpK</name>
    <dbReference type="NCBI Taxonomy" id="908842"/>
    <lineage>
        <taxon>Bacteria</taxon>
        <taxon>Pseudomonadati</taxon>
        <taxon>Pseudomonadota</taxon>
        <taxon>Alphaproteobacteria</taxon>
        <taxon>Rhodospirillales</taxon>
        <taxon>Rhodospirillaceae</taxon>
        <taxon>Magnetospirillum</taxon>
    </lineage>
</organism>
<feature type="region of interest" description="Disordered" evidence="1">
    <location>
        <begin position="1"/>
        <end position="26"/>
    </location>
</feature>
<sequence length="203" mass="22498">MNDRTTGATAKGLTDKDSTAERQPGPPEWLALALDIEPLDVRPALATGEDPLGLIMEAADGIEFGGALVIDAPFNPSPLRRILAARGFSSYGRNLGPGHWRVFFVLNGGQDWERDADVEVGPEGAMTWREDDGLHIDVRKLKPPQPMLAVLRLLDAVAATETVVVHHERVPQFLFPELAERGWRVERMAEEFANVRLWLMREG</sequence>
<keyword evidence="4" id="KW-1185">Reference proteome</keyword>
<comment type="caution">
    <text evidence="3">The sequence shown here is derived from an EMBL/GenBank/DDBJ whole genome shotgun (WGS) entry which is preliminary data.</text>
</comment>
<feature type="domain" description="DUF2249" evidence="2">
    <location>
        <begin position="39"/>
        <end position="104"/>
    </location>
</feature>
<proteinExistence type="predicted"/>
<dbReference type="InterPro" id="IPR018720">
    <property type="entry name" value="DUF2249"/>
</dbReference>
<evidence type="ECO:0000256" key="1">
    <source>
        <dbReference type="SAM" id="MobiDB-lite"/>
    </source>
</evidence>
<evidence type="ECO:0000313" key="3">
    <source>
        <dbReference type="EMBL" id="NFV81340.1"/>
    </source>
</evidence>
<dbReference type="RefSeq" id="WP_163681285.1">
    <property type="nucleotide sequence ID" value="NZ_JAAIYP010000039.1"/>
</dbReference>
<dbReference type="Pfam" id="PF10006">
    <property type="entry name" value="DUF2249"/>
    <property type="match status" value="2"/>
</dbReference>
<gene>
    <name evidence="3" type="ORF">G4223_14580</name>
</gene>
<evidence type="ECO:0000259" key="2">
    <source>
        <dbReference type="Pfam" id="PF10006"/>
    </source>
</evidence>
<name>A0A7C9QV32_9PROT</name>